<evidence type="ECO:0000256" key="1">
    <source>
        <dbReference type="ARBA" id="ARBA00004123"/>
    </source>
</evidence>
<dbReference type="Pfam" id="PF11754">
    <property type="entry name" value="Velvet"/>
    <property type="match status" value="1"/>
</dbReference>
<feature type="region of interest" description="Disordered" evidence="7">
    <location>
        <begin position="400"/>
        <end position="429"/>
    </location>
</feature>
<comment type="subcellular location">
    <subcellularLocation>
        <location evidence="1">Nucleus</location>
    </subcellularLocation>
</comment>
<evidence type="ECO:0000259" key="8">
    <source>
        <dbReference type="PROSITE" id="PS51821"/>
    </source>
</evidence>
<feature type="domain" description="Velvet" evidence="8">
    <location>
        <begin position="47"/>
        <end position="408"/>
    </location>
</feature>
<reference evidence="9 10" key="1">
    <citation type="submission" date="2015-01" db="EMBL/GenBank/DDBJ databases">
        <title>The Genome Sequence of Exophiala spinifera CBS89968.</title>
        <authorList>
            <consortium name="The Broad Institute Genomics Platform"/>
            <person name="Cuomo C."/>
            <person name="de Hoog S."/>
            <person name="Gorbushina A."/>
            <person name="Stielow B."/>
            <person name="Teixiera M."/>
            <person name="Abouelleil A."/>
            <person name="Chapman S.B."/>
            <person name="Priest M."/>
            <person name="Young S.K."/>
            <person name="Wortman J."/>
            <person name="Nusbaum C."/>
            <person name="Birren B."/>
        </authorList>
    </citation>
    <scope>NUCLEOTIDE SEQUENCE [LARGE SCALE GENOMIC DNA]</scope>
    <source>
        <strain evidence="9 10">CBS 89968</strain>
    </source>
</reference>
<dbReference type="PANTHER" id="PTHR33572">
    <property type="entry name" value="SPORE DEVELOPMENT REGULATOR VOSA"/>
    <property type="match status" value="1"/>
</dbReference>
<feature type="compositionally biased region" description="Polar residues" evidence="7">
    <location>
        <begin position="181"/>
        <end position="220"/>
    </location>
</feature>
<dbReference type="PROSITE" id="PS51821">
    <property type="entry name" value="VELVET"/>
    <property type="match status" value="1"/>
</dbReference>
<name>A0A0D2C190_9EURO</name>
<dbReference type="GO" id="GO:0005634">
    <property type="term" value="C:nucleus"/>
    <property type="evidence" value="ECO:0007669"/>
    <property type="project" value="UniProtKB-SubCell"/>
</dbReference>
<evidence type="ECO:0000313" key="10">
    <source>
        <dbReference type="Proteomes" id="UP000053328"/>
    </source>
</evidence>
<dbReference type="GeneID" id="27331731"/>
<dbReference type="HOGENOM" id="CLU_022491_0_0_1"/>
<dbReference type="InterPro" id="IPR037525">
    <property type="entry name" value="Velvet_dom"/>
</dbReference>
<dbReference type="InterPro" id="IPR021740">
    <property type="entry name" value="Velvet"/>
</dbReference>
<feature type="region of interest" description="Disordered" evidence="7">
    <location>
        <begin position="326"/>
        <end position="358"/>
    </location>
</feature>
<feature type="compositionally biased region" description="Low complexity" evidence="7">
    <location>
        <begin position="237"/>
        <end position="248"/>
    </location>
</feature>
<keyword evidence="2" id="KW-0749">Sporulation</keyword>
<proteinExistence type="inferred from homology"/>
<dbReference type="STRING" id="91928.A0A0D2C190"/>
<gene>
    <name evidence="9" type="ORF">PV08_04648</name>
</gene>
<dbReference type="EMBL" id="KN847494">
    <property type="protein sequence ID" value="KIW17454.1"/>
    <property type="molecule type" value="Genomic_DNA"/>
</dbReference>
<evidence type="ECO:0000256" key="6">
    <source>
        <dbReference type="ARBA" id="ARBA00038045"/>
    </source>
</evidence>
<evidence type="ECO:0000256" key="2">
    <source>
        <dbReference type="ARBA" id="ARBA00022969"/>
    </source>
</evidence>
<comment type="similarity">
    <text evidence="6">Belongs to the velvet family. VelB subfamily.</text>
</comment>
<evidence type="ECO:0000256" key="3">
    <source>
        <dbReference type="ARBA" id="ARBA00023015"/>
    </source>
</evidence>
<evidence type="ECO:0000313" key="9">
    <source>
        <dbReference type="EMBL" id="KIW17454.1"/>
    </source>
</evidence>
<sequence length="429" mass="46796">MSQTNPTSPPVQTPGQASNNQPDESPTPVAEVNDEGNYNIPTPPPVCKRWQGMLWKIEVIQNPLRARMCGFGDKDRRPISPPPAVLLTIWDPRTGAEIDYKRIADLSKLILIVDLWNLHGTREDNCVRHTTTSPSISTTTVTAFPYTYTAKMISNPSIDYDQSRIPSYMSSYADQVIPIAPNSQGGPVQPATGLQPSYTNGSHAYEGRNSSFSNNNQPPLNAQFPGGYDHSPSTLVSPRSMPSSSRSSQDAGVMANGNHRDPRDSRDTRETTIARNLIGNTTASANLLHDENGKYGIWFVLQDLSVRTEGWFRLKVNLFNLAQPPLLEEDSTSPTTSTSPSNGNNNGGNNTSNGQTPANNELLQEAPLLASAFSKPFKVFSAKKFPGVIESTNLSRTFAKQGIKIPIRKDHGGKKRKAGADSDDDDSDD</sequence>
<evidence type="ECO:0000256" key="4">
    <source>
        <dbReference type="ARBA" id="ARBA00023163"/>
    </source>
</evidence>
<feature type="compositionally biased region" description="Polar residues" evidence="7">
    <location>
        <begin position="13"/>
        <end position="24"/>
    </location>
</feature>
<evidence type="ECO:0000256" key="5">
    <source>
        <dbReference type="ARBA" id="ARBA00023242"/>
    </source>
</evidence>
<protein>
    <recommendedName>
        <fullName evidence="8">Velvet domain-containing protein</fullName>
    </recommendedName>
</protein>
<keyword evidence="5" id="KW-0539">Nucleus</keyword>
<dbReference type="VEuPathDB" id="FungiDB:PV08_04648"/>
<organism evidence="9 10">
    <name type="scientific">Exophiala spinifera</name>
    <dbReference type="NCBI Taxonomy" id="91928"/>
    <lineage>
        <taxon>Eukaryota</taxon>
        <taxon>Fungi</taxon>
        <taxon>Dikarya</taxon>
        <taxon>Ascomycota</taxon>
        <taxon>Pezizomycotina</taxon>
        <taxon>Eurotiomycetes</taxon>
        <taxon>Chaetothyriomycetidae</taxon>
        <taxon>Chaetothyriales</taxon>
        <taxon>Herpotrichiellaceae</taxon>
        <taxon>Exophiala</taxon>
    </lineage>
</organism>
<dbReference type="GO" id="GO:0030435">
    <property type="term" value="P:sporulation resulting in formation of a cellular spore"/>
    <property type="evidence" value="ECO:0007669"/>
    <property type="project" value="UniProtKB-KW"/>
</dbReference>
<dbReference type="RefSeq" id="XP_016237670.1">
    <property type="nucleotide sequence ID" value="XM_016378993.1"/>
</dbReference>
<keyword evidence="10" id="KW-1185">Reference proteome</keyword>
<keyword evidence="3" id="KW-0805">Transcription regulation</keyword>
<evidence type="ECO:0000256" key="7">
    <source>
        <dbReference type="SAM" id="MobiDB-lite"/>
    </source>
</evidence>
<dbReference type="Gene3D" id="2.60.40.3960">
    <property type="entry name" value="Velvet domain"/>
    <property type="match status" value="2"/>
</dbReference>
<feature type="compositionally biased region" description="Low complexity" evidence="7">
    <location>
        <begin position="332"/>
        <end position="357"/>
    </location>
</feature>
<keyword evidence="4" id="KW-0804">Transcription</keyword>
<dbReference type="OrthoDB" id="1746739at2759"/>
<feature type="region of interest" description="Disordered" evidence="7">
    <location>
        <begin position="1"/>
        <end position="40"/>
    </location>
</feature>
<dbReference type="AlphaFoldDB" id="A0A0D2C190"/>
<dbReference type="Proteomes" id="UP000053328">
    <property type="component" value="Unassembled WGS sequence"/>
</dbReference>
<feature type="region of interest" description="Disordered" evidence="7">
    <location>
        <begin position="180"/>
        <end position="269"/>
    </location>
</feature>
<accession>A0A0D2C190</accession>
<dbReference type="PANTHER" id="PTHR33572:SF3">
    <property type="entry name" value="VELVET COMPLEX SUBUNIT B"/>
    <property type="match status" value="1"/>
</dbReference>
<dbReference type="InterPro" id="IPR038491">
    <property type="entry name" value="Velvet_dom_sf"/>
</dbReference>
<feature type="compositionally biased region" description="Basic and acidic residues" evidence="7">
    <location>
        <begin position="258"/>
        <end position="269"/>
    </location>
</feature>